<dbReference type="GO" id="GO:0016780">
    <property type="term" value="F:phosphotransferase activity, for other substituted phosphate groups"/>
    <property type="evidence" value="ECO:0007669"/>
    <property type="project" value="InterPro"/>
</dbReference>
<feature type="transmembrane region" description="Helical" evidence="3">
    <location>
        <begin position="63"/>
        <end position="81"/>
    </location>
</feature>
<dbReference type="InterPro" id="IPR048254">
    <property type="entry name" value="CDP_ALCOHOL_P_TRANSF_CS"/>
</dbReference>
<dbReference type="InterPro" id="IPR000462">
    <property type="entry name" value="CDP-OH_P_trans"/>
</dbReference>
<sequence>MRRTRWTFVAVSRRGRAFFENAALPVVRLFARAGVSPNLLTAAGVGLTFLSLFFYGLARVERVYFLAAGFALSFGALLDGLDGSLARLTGSHSRLGAFVDSVSDRVSDSLIVVGFMLTGHVDGLLAVLMLALSMLVSYVRARGESLNVSLKEVGIGERAVRVVAAILGTFLAYLNPLTLYGSAVFISVVSFITVVQRVWATAVALRG</sequence>
<protein>
    <submittedName>
        <fullName evidence="4">CDP-alcohol phosphatidyltransferase family protein</fullName>
    </submittedName>
</protein>
<name>A0A7J3VUH7_CALS0</name>
<evidence type="ECO:0000313" key="4">
    <source>
        <dbReference type="EMBL" id="HHM44608.1"/>
    </source>
</evidence>
<keyword evidence="1 2" id="KW-0808">Transferase</keyword>
<dbReference type="GO" id="GO:0016020">
    <property type="term" value="C:membrane"/>
    <property type="evidence" value="ECO:0007669"/>
    <property type="project" value="InterPro"/>
</dbReference>
<dbReference type="AlphaFoldDB" id="A0A7J3VUH7"/>
<comment type="similarity">
    <text evidence="2">Belongs to the CDP-alcohol phosphatidyltransferase class-I family.</text>
</comment>
<evidence type="ECO:0000256" key="1">
    <source>
        <dbReference type="ARBA" id="ARBA00022679"/>
    </source>
</evidence>
<evidence type="ECO:0000256" key="2">
    <source>
        <dbReference type="RuleBase" id="RU003750"/>
    </source>
</evidence>
<proteinExistence type="inferred from homology"/>
<dbReference type="Gene3D" id="1.20.120.1760">
    <property type="match status" value="1"/>
</dbReference>
<feature type="transmembrane region" description="Helical" evidence="3">
    <location>
        <begin position="39"/>
        <end position="58"/>
    </location>
</feature>
<dbReference type="EMBL" id="DRXH01000167">
    <property type="protein sequence ID" value="HHM44608.1"/>
    <property type="molecule type" value="Genomic_DNA"/>
</dbReference>
<comment type="caution">
    <text evidence="4">The sequence shown here is derived from an EMBL/GenBank/DDBJ whole genome shotgun (WGS) entry which is preliminary data.</text>
</comment>
<keyword evidence="3" id="KW-0812">Transmembrane</keyword>
<reference evidence="4" key="1">
    <citation type="journal article" date="2020" name="mSystems">
        <title>Genome- and Community-Level Interaction Insights into Carbon Utilization and Element Cycling Functions of Hydrothermarchaeota in Hydrothermal Sediment.</title>
        <authorList>
            <person name="Zhou Z."/>
            <person name="Liu Y."/>
            <person name="Xu W."/>
            <person name="Pan J."/>
            <person name="Luo Z.H."/>
            <person name="Li M."/>
        </authorList>
    </citation>
    <scope>NUCLEOTIDE SEQUENCE [LARGE SCALE GENOMIC DNA]</scope>
    <source>
        <strain evidence="4">SpSt-1074</strain>
    </source>
</reference>
<feature type="transmembrane region" description="Helical" evidence="3">
    <location>
        <begin position="110"/>
        <end position="138"/>
    </location>
</feature>
<dbReference type="PROSITE" id="PS00379">
    <property type="entry name" value="CDP_ALCOHOL_P_TRANSF"/>
    <property type="match status" value="1"/>
</dbReference>
<gene>
    <name evidence="4" type="ORF">ENM31_04855</name>
</gene>
<accession>A0A7J3VUH7</accession>
<evidence type="ECO:0000256" key="3">
    <source>
        <dbReference type="SAM" id="Phobius"/>
    </source>
</evidence>
<organism evidence="4">
    <name type="scientific">Caldiarchaeum subterraneum</name>
    <dbReference type="NCBI Taxonomy" id="311458"/>
    <lineage>
        <taxon>Archaea</taxon>
        <taxon>Nitrososphaerota</taxon>
        <taxon>Candidatus Caldarchaeales</taxon>
        <taxon>Candidatus Caldarchaeaceae</taxon>
        <taxon>Candidatus Caldarchaeum</taxon>
    </lineage>
</organism>
<dbReference type="GO" id="GO:0008654">
    <property type="term" value="P:phospholipid biosynthetic process"/>
    <property type="evidence" value="ECO:0007669"/>
    <property type="project" value="InterPro"/>
</dbReference>
<keyword evidence="3" id="KW-1133">Transmembrane helix</keyword>
<dbReference type="InterPro" id="IPR043130">
    <property type="entry name" value="CDP-OH_PTrfase_TM_dom"/>
</dbReference>
<dbReference type="Pfam" id="PF01066">
    <property type="entry name" value="CDP-OH_P_transf"/>
    <property type="match status" value="1"/>
</dbReference>
<keyword evidence="3" id="KW-0472">Membrane</keyword>